<evidence type="ECO:0000256" key="1">
    <source>
        <dbReference type="ARBA" id="ARBA00023015"/>
    </source>
</evidence>
<dbReference type="InterPro" id="IPR018060">
    <property type="entry name" value="HTH_AraC"/>
</dbReference>
<organism evidence="5 6">
    <name type="scientific">Rhodococcus jostii</name>
    <dbReference type="NCBI Taxonomy" id="132919"/>
    <lineage>
        <taxon>Bacteria</taxon>
        <taxon>Bacillati</taxon>
        <taxon>Actinomycetota</taxon>
        <taxon>Actinomycetes</taxon>
        <taxon>Mycobacteriales</taxon>
        <taxon>Nocardiaceae</taxon>
        <taxon>Rhodococcus</taxon>
    </lineage>
</organism>
<keyword evidence="3" id="KW-0804">Transcription</keyword>
<protein>
    <submittedName>
        <fullName evidence="5">AraC-type DNA-binding protein</fullName>
    </submittedName>
</protein>
<name>A0A1H5BZB5_RHOJO</name>
<dbReference type="PANTHER" id="PTHR46796">
    <property type="entry name" value="HTH-TYPE TRANSCRIPTIONAL ACTIVATOR RHAS-RELATED"/>
    <property type="match status" value="1"/>
</dbReference>
<dbReference type="GO" id="GO:0003700">
    <property type="term" value="F:DNA-binding transcription factor activity"/>
    <property type="evidence" value="ECO:0007669"/>
    <property type="project" value="InterPro"/>
</dbReference>
<dbReference type="InterPro" id="IPR046532">
    <property type="entry name" value="DUF6597"/>
</dbReference>
<dbReference type="Proteomes" id="UP000183407">
    <property type="component" value="Unassembled WGS sequence"/>
</dbReference>
<dbReference type="AlphaFoldDB" id="A0A1H5BZB5"/>
<dbReference type="GO" id="GO:0043565">
    <property type="term" value="F:sequence-specific DNA binding"/>
    <property type="evidence" value="ECO:0007669"/>
    <property type="project" value="InterPro"/>
</dbReference>
<keyword evidence="1" id="KW-0805">Transcription regulation</keyword>
<proteinExistence type="predicted"/>
<evidence type="ECO:0000256" key="3">
    <source>
        <dbReference type="ARBA" id="ARBA00023163"/>
    </source>
</evidence>
<dbReference type="Pfam" id="PF20240">
    <property type="entry name" value="DUF6597"/>
    <property type="match status" value="1"/>
</dbReference>
<gene>
    <name evidence="5" type="ORF">SAMN04490220_4939</name>
</gene>
<reference evidence="6" key="1">
    <citation type="submission" date="2016-10" db="EMBL/GenBank/DDBJ databases">
        <authorList>
            <person name="Varghese N."/>
        </authorList>
    </citation>
    <scope>NUCLEOTIDE SEQUENCE [LARGE SCALE GENOMIC DNA]</scope>
    <source>
        <strain evidence="6">DSM 44719</strain>
    </source>
</reference>
<dbReference type="InterPro" id="IPR050204">
    <property type="entry name" value="AraC_XylS_family_regulators"/>
</dbReference>
<dbReference type="Pfam" id="PF12833">
    <property type="entry name" value="HTH_18"/>
    <property type="match status" value="1"/>
</dbReference>
<feature type="domain" description="HTH araC/xylS-type" evidence="4">
    <location>
        <begin position="171"/>
        <end position="271"/>
    </location>
</feature>
<dbReference type="PROSITE" id="PS01124">
    <property type="entry name" value="HTH_ARAC_FAMILY_2"/>
    <property type="match status" value="1"/>
</dbReference>
<keyword evidence="2 5" id="KW-0238">DNA-binding</keyword>
<evidence type="ECO:0000313" key="6">
    <source>
        <dbReference type="Proteomes" id="UP000183407"/>
    </source>
</evidence>
<sequence>MHTVHLELRAGAGTSGDVTGPHVSVFVITLHDMGWYTPTSPSSDLTDTLVCGWSARTEGEHLLVPDACMDILWIRGVGIRVCGPETAAWSFTLPPGTESVGVRFRPGAGAHLLRTSAAEVRDIRVGLGDVLGSTWERTLTDRLDNASDCAERIALFENAVRAWRDRGPDADPLIGNVRQALARHSWNVGALADAASVTERQLQRRCNDAFGYGPATLRGILRLQRFMALAQSGARTGLAELAATAGYSDQAHLSRECRRISSLTPSALLAGEAPGWHGADSVVDVGNVQAPGRWTGEESAA</sequence>
<accession>A0A1H5BZB5</accession>
<evidence type="ECO:0000313" key="5">
    <source>
        <dbReference type="EMBL" id="SED59551.1"/>
    </source>
</evidence>
<dbReference type="Gene3D" id="1.10.10.60">
    <property type="entry name" value="Homeodomain-like"/>
    <property type="match status" value="1"/>
</dbReference>
<dbReference type="SMART" id="SM00342">
    <property type="entry name" value="HTH_ARAC"/>
    <property type="match status" value="1"/>
</dbReference>
<dbReference type="PANTHER" id="PTHR46796:SF15">
    <property type="entry name" value="BLL1074 PROTEIN"/>
    <property type="match status" value="1"/>
</dbReference>
<dbReference type="EMBL" id="FNTL01000004">
    <property type="protein sequence ID" value="SED59551.1"/>
    <property type="molecule type" value="Genomic_DNA"/>
</dbReference>
<evidence type="ECO:0000259" key="4">
    <source>
        <dbReference type="PROSITE" id="PS01124"/>
    </source>
</evidence>
<evidence type="ECO:0000256" key="2">
    <source>
        <dbReference type="ARBA" id="ARBA00023125"/>
    </source>
</evidence>